<dbReference type="InterPro" id="IPR005110">
    <property type="entry name" value="MoeA_linker/N"/>
</dbReference>
<evidence type="ECO:0000256" key="9">
    <source>
        <dbReference type="ARBA" id="ARBA00023150"/>
    </source>
</evidence>
<reference evidence="13" key="1">
    <citation type="submission" date="2022-06" db="EMBL/GenBank/DDBJ databases">
        <title>CFH 74404 Thermomicrobiaceae sp.</title>
        <authorList>
            <person name="Ming H."/>
            <person name="Li W.-J."/>
            <person name="Zhao Z."/>
        </authorList>
    </citation>
    <scope>NUCLEOTIDE SEQUENCE</scope>
    <source>
        <strain evidence="13">CFH 74404</strain>
    </source>
</reference>
<evidence type="ECO:0000259" key="12">
    <source>
        <dbReference type="SMART" id="SM00852"/>
    </source>
</evidence>
<dbReference type="InterPro" id="IPR036135">
    <property type="entry name" value="MoeA_linker/N_sf"/>
</dbReference>
<dbReference type="SUPFAM" id="SSF53218">
    <property type="entry name" value="Molybdenum cofactor biosynthesis proteins"/>
    <property type="match status" value="1"/>
</dbReference>
<evidence type="ECO:0000256" key="1">
    <source>
        <dbReference type="ARBA" id="ARBA00001946"/>
    </source>
</evidence>
<keyword evidence="6 11" id="KW-0808">Transferase</keyword>
<dbReference type="SUPFAM" id="SSF63882">
    <property type="entry name" value="MoeA N-terminal region -like"/>
    <property type="match status" value="1"/>
</dbReference>
<keyword evidence="8 11" id="KW-0460">Magnesium</keyword>
<dbReference type="InterPro" id="IPR036688">
    <property type="entry name" value="MoeA_C_domain_IV_sf"/>
</dbReference>
<dbReference type="GO" id="GO:0006777">
    <property type="term" value="P:Mo-molybdopterin cofactor biosynthetic process"/>
    <property type="evidence" value="ECO:0007669"/>
    <property type="project" value="UniProtKB-UniRule"/>
</dbReference>
<evidence type="ECO:0000256" key="7">
    <source>
        <dbReference type="ARBA" id="ARBA00022723"/>
    </source>
</evidence>
<keyword evidence="14" id="KW-1185">Reference proteome</keyword>
<dbReference type="GO" id="GO:0061599">
    <property type="term" value="F:molybdopterin molybdotransferase activity"/>
    <property type="evidence" value="ECO:0007669"/>
    <property type="project" value="UniProtKB-UniRule"/>
</dbReference>
<dbReference type="Gene3D" id="2.170.190.11">
    <property type="entry name" value="Molybdopterin biosynthesis moea protein, domain 3"/>
    <property type="match status" value="1"/>
</dbReference>
<comment type="caution">
    <text evidence="13">The sequence shown here is derived from an EMBL/GenBank/DDBJ whole genome shotgun (WGS) entry which is preliminary data.</text>
</comment>
<dbReference type="Pfam" id="PF00994">
    <property type="entry name" value="MoCF_biosynth"/>
    <property type="match status" value="1"/>
</dbReference>
<gene>
    <name evidence="13" type="ORF">NET02_04225</name>
</gene>
<evidence type="ECO:0000256" key="10">
    <source>
        <dbReference type="ARBA" id="ARBA00047317"/>
    </source>
</evidence>
<evidence type="ECO:0000313" key="13">
    <source>
        <dbReference type="EMBL" id="MCM8748342.1"/>
    </source>
</evidence>
<dbReference type="FunFam" id="3.40.980.10:FF:000004">
    <property type="entry name" value="Molybdopterin molybdenumtransferase"/>
    <property type="match status" value="1"/>
</dbReference>
<dbReference type="Gene3D" id="2.40.340.10">
    <property type="entry name" value="MoeA, C-terminal, domain IV"/>
    <property type="match status" value="1"/>
</dbReference>
<dbReference type="SMART" id="SM00852">
    <property type="entry name" value="MoCF_biosynth"/>
    <property type="match status" value="1"/>
</dbReference>
<name>A0AA41WB57_9BACT</name>
<dbReference type="InterPro" id="IPR036425">
    <property type="entry name" value="MoaB/Mog-like_dom_sf"/>
</dbReference>
<keyword evidence="7 11" id="KW-0479">Metal-binding</keyword>
<organism evidence="13 14">
    <name type="scientific">Thermalbibacter longus</name>
    <dbReference type="NCBI Taxonomy" id="2951981"/>
    <lineage>
        <taxon>Bacteria</taxon>
        <taxon>Pseudomonadati</taxon>
        <taxon>Thermomicrobiota</taxon>
        <taxon>Thermomicrobia</taxon>
        <taxon>Thermomicrobiales</taxon>
        <taxon>Thermomicrobiaceae</taxon>
        <taxon>Thermalbibacter</taxon>
    </lineage>
</organism>
<dbReference type="NCBIfam" id="NF045515">
    <property type="entry name" value="Glp_gephyrin"/>
    <property type="match status" value="1"/>
</dbReference>
<dbReference type="InterPro" id="IPR005111">
    <property type="entry name" value="MoeA_C_domain_IV"/>
</dbReference>
<dbReference type="GO" id="GO:0005829">
    <property type="term" value="C:cytosol"/>
    <property type="evidence" value="ECO:0007669"/>
    <property type="project" value="TreeGrafter"/>
</dbReference>
<dbReference type="InterPro" id="IPR008284">
    <property type="entry name" value="MoCF_biosynth_CS"/>
</dbReference>
<dbReference type="RefSeq" id="WP_284056124.1">
    <property type="nucleotide sequence ID" value="NZ_JAMSLR010000002.1"/>
</dbReference>
<dbReference type="NCBIfam" id="TIGR00177">
    <property type="entry name" value="molyb_syn"/>
    <property type="match status" value="1"/>
</dbReference>
<evidence type="ECO:0000256" key="8">
    <source>
        <dbReference type="ARBA" id="ARBA00022842"/>
    </source>
</evidence>
<evidence type="ECO:0000256" key="2">
    <source>
        <dbReference type="ARBA" id="ARBA00002901"/>
    </source>
</evidence>
<dbReference type="InterPro" id="IPR038987">
    <property type="entry name" value="MoeA-like"/>
</dbReference>
<proteinExistence type="inferred from homology"/>
<dbReference type="PANTHER" id="PTHR10192:SF5">
    <property type="entry name" value="GEPHYRIN"/>
    <property type="match status" value="1"/>
</dbReference>
<evidence type="ECO:0000256" key="3">
    <source>
        <dbReference type="ARBA" id="ARBA00005046"/>
    </source>
</evidence>
<comment type="pathway">
    <text evidence="3 11">Cofactor biosynthesis; molybdopterin biosynthesis.</text>
</comment>
<feature type="domain" description="MoaB/Mog" evidence="12">
    <location>
        <begin position="179"/>
        <end position="316"/>
    </location>
</feature>
<comment type="function">
    <text evidence="2 11">Catalyzes the insertion of molybdate into adenylated molybdopterin with the concomitant release of AMP.</text>
</comment>
<dbReference type="Pfam" id="PF03453">
    <property type="entry name" value="MoeA_N"/>
    <property type="match status" value="1"/>
</dbReference>
<dbReference type="EC" id="2.10.1.1" evidence="11"/>
<dbReference type="Gene3D" id="3.90.105.10">
    <property type="entry name" value="Molybdopterin biosynthesis moea protein, domain 2"/>
    <property type="match status" value="1"/>
</dbReference>
<dbReference type="CDD" id="cd00887">
    <property type="entry name" value="MoeA"/>
    <property type="match status" value="1"/>
</dbReference>
<dbReference type="PROSITE" id="PS01079">
    <property type="entry name" value="MOCF_BIOSYNTHESIS_2"/>
    <property type="match status" value="1"/>
</dbReference>
<evidence type="ECO:0000256" key="5">
    <source>
        <dbReference type="ARBA" id="ARBA00022505"/>
    </source>
</evidence>
<evidence type="ECO:0000256" key="4">
    <source>
        <dbReference type="ARBA" id="ARBA00010763"/>
    </source>
</evidence>
<dbReference type="Proteomes" id="UP001165306">
    <property type="component" value="Unassembled WGS sequence"/>
</dbReference>
<keyword evidence="5 11" id="KW-0500">Molybdenum</keyword>
<comment type="catalytic activity">
    <reaction evidence="10">
        <text>adenylyl-molybdopterin + molybdate = Mo-molybdopterin + AMP + H(+)</text>
        <dbReference type="Rhea" id="RHEA:35047"/>
        <dbReference type="ChEBI" id="CHEBI:15378"/>
        <dbReference type="ChEBI" id="CHEBI:36264"/>
        <dbReference type="ChEBI" id="CHEBI:62727"/>
        <dbReference type="ChEBI" id="CHEBI:71302"/>
        <dbReference type="ChEBI" id="CHEBI:456215"/>
        <dbReference type="EC" id="2.10.1.1"/>
    </reaction>
</comment>
<keyword evidence="9 11" id="KW-0501">Molybdenum cofactor biosynthesis</keyword>
<evidence type="ECO:0000313" key="14">
    <source>
        <dbReference type="Proteomes" id="UP001165306"/>
    </source>
</evidence>
<dbReference type="SUPFAM" id="SSF63867">
    <property type="entry name" value="MoeA C-terminal domain-like"/>
    <property type="match status" value="1"/>
</dbReference>
<dbReference type="EMBL" id="JAMSLR010000002">
    <property type="protein sequence ID" value="MCM8748342.1"/>
    <property type="molecule type" value="Genomic_DNA"/>
</dbReference>
<dbReference type="AlphaFoldDB" id="A0AA41WB57"/>
<dbReference type="InterPro" id="IPR001453">
    <property type="entry name" value="MoaB/Mog_dom"/>
</dbReference>
<dbReference type="Pfam" id="PF03454">
    <property type="entry name" value="MoeA_C"/>
    <property type="match status" value="1"/>
</dbReference>
<protein>
    <recommendedName>
        <fullName evidence="11">Molybdopterin molybdenumtransferase</fullName>
        <ecNumber evidence="11">2.10.1.1</ecNumber>
    </recommendedName>
</protein>
<evidence type="ECO:0000256" key="6">
    <source>
        <dbReference type="ARBA" id="ARBA00022679"/>
    </source>
</evidence>
<comment type="similarity">
    <text evidence="4 11">Belongs to the MoeA family.</text>
</comment>
<dbReference type="PANTHER" id="PTHR10192">
    <property type="entry name" value="MOLYBDOPTERIN BIOSYNTHESIS PROTEIN"/>
    <property type="match status" value="1"/>
</dbReference>
<dbReference type="GO" id="GO:0046872">
    <property type="term" value="F:metal ion binding"/>
    <property type="evidence" value="ECO:0007669"/>
    <property type="project" value="UniProtKB-UniRule"/>
</dbReference>
<sequence length="417" mass="44770">MTVTDRLLPPTQAIEIILREVRRLPVEVVPLAEAGDRVLAEPLVADQDLPPFPAATMDGFAVIHDDTSPWREIIADQFAGQVVDVEVTPGTAARITTGAPLPRGADAVVPVERTEVRDDHVIILQDDVRPGENVRPVGADLRRGEVLIPAGTVIGPAEIGLLASLGRAQVAVSRRPRVSVLSTGDELVDPDQEPGPGQIRDSNRFSLVVAARRAGADVVWSGRGPDDAESLRRVLLERCAESDVVLTSGGVSVGEKDLITRILDDIGTVHFRRLFMKPGKPFHFASVGQAYVFGLPGNPVSAIVGFEILVATALRAMTGQQPVLPRPVTVVLEHDVESGDRIEYQRGVVWADGEGVLRARNTGSQSSARLMSLIGANAFLLIPPRDRLYRAGERVRAIIREPIEGQPEGDGGWEPGG</sequence>
<comment type="cofactor">
    <cofactor evidence="1 11">
        <name>Mg(2+)</name>
        <dbReference type="ChEBI" id="CHEBI:18420"/>
    </cofactor>
</comment>
<evidence type="ECO:0000256" key="11">
    <source>
        <dbReference type="RuleBase" id="RU365090"/>
    </source>
</evidence>
<dbReference type="Gene3D" id="3.40.980.10">
    <property type="entry name" value="MoaB/Mog-like domain"/>
    <property type="match status" value="1"/>
</dbReference>
<dbReference type="FunFam" id="2.170.190.11:FF:000001">
    <property type="entry name" value="Molybdopterin molybdenumtransferase"/>
    <property type="match status" value="1"/>
</dbReference>
<accession>A0AA41WB57</accession>